<dbReference type="Proteomes" id="UP000812270">
    <property type="component" value="Unassembled WGS sequence"/>
</dbReference>
<dbReference type="RefSeq" id="WP_217790493.1">
    <property type="nucleotide sequence ID" value="NZ_JAHSPG010000003.1"/>
</dbReference>
<evidence type="ECO:0000259" key="2">
    <source>
        <dbReference type="Pfam" id="PF13568"/>
    </source>
</evidence>
<reference evidence="3" key="1">
    <citation type="submission" date="2021-06" db="EMBL/GenBank/DDBJ databases">
        <authorList>
            <person name="Huq M.A."/>
        </authorList>
    </citation>
    <scope>NUCLEOTIDE SEQUENCE</scope>
    <source>
        <strain evidence="3">MAH-26</strain>
    </source>
</reference>
<comment type="caution">
    <text evidence="3">The sequence shown here is derived from an EMBL/GenBank/DDBJ whole genome shotgun (WGS) entry which is preliminary data.</text>
</comment>
<organism evidence="3 4">
    <name type="scientific">Pinibacter aurantiacus</name>
    <dbReference type="NCBI Taxonomy" id="2851599"/>
    <lineage>
        <taxon>Bacteria</taxon>
        <taxon>Pseudomonadati</taxon>
        <taxon>Bacteroidota</taxon>
        <taxon>Chitinophagia</taxon>
        <taxon>Chitinophagales</taxon>
        <taxon>Chitinophagaceae</taxon>
        <taxon>Pinibacter</taxon>
    </lineage>
</organism>
<protein>
    <submittedName>
        <fullName evidence="3">PorT family protein</fullName>
    </submittedName>
</protein>
<keyword evidence="4" id="KW-1185">Reference proteome</keyword>
<feature type="domain" description="Outer membrane protein beta-barrel" evidence="2">
    <location>
        <begin position="25"/>
        <end position="173"/>
    </location>
</feature>
<name>A0A9E2S8J0_9BACT</name>
<feature type="chain" id="PRO_5038986509" evidence="1">
    <location>
        <begin position="24"/>
        <end position="196"/>
    </location>
</feature>
<accession>A0A9E2S8J0</accession>
<dbReference type="EMBL" id="JAHSPG010000003">
    <property type="protein sequence ID" value="MBV4356857.1"/>
    <property type="molecule type" value="Genomic_DNA"/>
</dbReference>
<sequence>MQTKVTYILLACILSILSVTTHGQGVQFGIKAGANITKVTGQSFKDEFNYGYQTGLFGVINFSEKWGIQPELLFNQYGAKVAEQPSDVYDPNNFKDVKLNYLSVPVLLNYNVIKPLTLQGGLQAGILTNKNEHLTQTIENAFKGGDLSLLLGVQLNIATFKVSGRWYTGLNNINNTSKPEDWKNTGFQVSLGWRFL</sequence>
<feature type="signal peptide" evidence="1">
    <location>
        <begin position="1"/>
        <end position="23"/>
    </location>
</feature>
<dbReference type="Pfam" id="PF13568">
    <property type="entry name" value="OMP_b-brl_2"/>
    <property type="match status" value="1"/>
</dbReference>
<evidence type="ECO:0000256" key="1">
    <source>
        <dbReference type="SAM" id="SignalP"/>
    </source>
</evidence>
<keyword evidence="1" id="KW-0732">Signal</keyword>
<dbReference type="AlphaFoldDB" id="A0A9E2S8J0"/>
<gene>
    <name evidence="3" type="ORF">KTO63_06870</name>
</gene>
<proteinExistence type="predicted"/>
<evidence type="ECO:0000313" key="3">
    <source>
        <dbReference type="EMBL" id="MBV4356857.1"/>
    </source>
</evidence>
<evidence type="ECO:0000313" key="4">
    <source>
        <dbReference type="Proteomes" id="UP000812270"/>
    </source>
</evidence>
<dbReference type="InterPro" id="IPR025665">
    <property type="entry name" value="Beta-barrel_OMP_2"/>
</dbReference>